<evidence type="ECO:0000256" key="6">
    <source>
        <dbReference type="ARBA" id="ARBA00029447"/>
    </source>
</evidence>
<keyword evidence="11" id="KW-1185">Reference proteome</keyword>
<name>A0A8E2QGZ9_9GAMM</name>
<dbReference type="GO" id="GO:0006935">
    <property type="term" value="P:chemotaxis"/>
    <property type="evidence" value="ECO:0007669"/>
    <property type="project" value="InterPro"/>
</dbReference>
<dbReference type="Pfam" id="PF00015">
    <property type="entry name" value="MCPsignal"/>
    <property type="match status" value="1"/>
</dbReference>
<dbReference type="PANTHER" id="PTHR32089">
    <property type="entry name" value="METHYL-ACCEPTING CHEMOTAXIS PROTEIN MCPB"/>
    <property type="match status" value="1"/>
</dbReference>
<accession>A0A8E2QGZ9</accession>
<dbReference type="SUPFAM" id="SSF58104">
    <property type="entry name" value="Methyl-accepting chemotaxis protein (MCP) signaling domain"/>
    <property type="match status" value="1"/>
</dbReference>
<evidence type="ECO:0000313" key="11">
    <source>
        <dbReference type="Proteomes" id="UP000235881"/>
    </source>
</evidence>
<evidence type="ECO:0000256" key="4">
    <source>
        <dbReference type="ARBA" id="ARBA00023136"/>
    </source>
</evidence>
<evidence type="ECO:0000313" key="10">
    <source>
        <dbReference type="EMBL" id="PNF77271.1"/>
    </source>
</evidence>
<dbReference type="EMBL" id="POUK01000002">
    <property type="protein sequence ID" value="PNF77271.1"/>
    <property type="molecule type" value="Genomic_DNA"/>
</dbReference>
<evidence type="ECO:0000259" key="9">
    <source>
        <dbReference type="PROSITE" id="PS50111"/>
    </source>
</evidence>
<dbReference type="PANTHER" id="PTHR32089:SF119">
    <property type="entry name" value="METHYL-ACCEPTING CHEMOTAXIS PROTEIN CTPL"/>
    <property type="match status" value="1"/>
</dbReference>
<keyword evidence="3 8" id="KW-1133">Transmembrane helix</keyword>
<protein>
    <submittedName>
        <fullName evidence="10">Methyl-accepting chemotaxis protein</fullName>
    </submittedName>
</protein>
<dbReference type="Pfam" id="PF12729">
    <property type="entry name" value="4HB_MCP_1"/>
    <property type="match status" value="1"/>
</dbReference>
<dbReference type="Gene3D" id="1.10.287.950">
    <property type="entry name" value="Methyl-accepting chemotaxis protein"/>
    <property type="match status" value="1"/>
</dbReference>
<evidence type="ECO:0000256" key="3">
    <source>
        <dbReference type="ARBA" id="ARBA00022989"/>
    </source>
</evidence>
<comment type="subcellular location">
    <subcellularLocation>
        <location evidence="1">Membrane</location>
        <topology evidence="1">Multi-pass membrane protein</topology>
    </subcellularLocation>
</comment>
<comment type="caution">
    <text evidence="10">The sequence shown here is derived from an EMBL/GenBank/DDBJ whole genome shotgun (WGS) entry which is preliminary data.</text>
</comment>
<dbReference type="SMART" id="SM00283">
    <property type="entry name" value="MA"/>
    <property type="match status" value="1"/>
</dbReference>
<keyword evidence="4 8" id="KW-0472">Membrane</keyword>
<comment type="similarity">
    <text evidence="6">Belongs to the methyl-accepting chemotaxis (MCP) protein family.</text>
</comment>
<sequence>MNRQMSVSMRLGLGFCVILALMVAVAVLSAVKVGIIDRSMNQIGTQAGLKQRYAINFRGSVHDRAIAVRDAVSAADPVFARSQVAEIERLAQLYADSAAPMKAMLAQSAADAVEKQLMGQIEAIEAKTNALTQQVVELRFAEGSERAHAFLLDNVADAYTEWLRLINAFIDHQEASINEDVTIVRDTASGFLALIVAVTGIAVLLGAAIALVIIRKLRSTLGAEPDEVARVINNLASGDLGQVIVTPFPNSVMGATAKMATQLTAIIAEVRAAASGVGTASGELLSSSASSNQQIQHQSAEAEQVATAINQMAATVNEVASFAAQAAAAAKSADEQVETGTRIVGETASSIHNLAQVLETATDTVNQLSAESGDIEKILQVITAIAEQTNLLALNAAIEAARAGEHGRGFAVVADEVRSLANRTQQSSSEISAMIASLQAGAGRAVEVMQSSRQLAQQTVEQTLQAESALAKIRQEVGSINEMNAQIATAAEEQSAVAEEVNQSVTRIHDSTVASSAASNQVASSSADLTQLAQELNRKVGYFRAA</sequence>
<dbReference type="FunFam" id="1.10.287.950:FF:000001">
    <property type="entry name" value="Methyl-accepting chemotaxis sensory transducer"/>
    <property type="match status" value="1"/>
</dbReference>
<evidence type="ECO:0000256" key="7">
    <source>
        <dbReference type="PROSITE-ProRule" id="PRU00284"/>
    </source>
</evidence>
<dbReference type="InterPro" id="IPR004090">
    <property type="entry name" value="Chemotax_Me-accpt_rcpt"/>
</dbReference>
<reference evidence="10 11" key="1">
    <citation type="submission" date="2018-01" db="EMBL/GenBank/DDBJ databases">
        <title>Denitrification phenotypes of diverse strains of Pseudomonas stutzeri.</title>
        <authorList>
            <person name="Milligan D.A."/>
            <person name="Bergaust L."/>
            <person name="Bakken L.R."/>
            <person name="Frostegard A."/>
        </authorList>
    </citation>
    <scope>NUCLEOTIDE SEQUENCE [LARGE SCALE GENOMIC DNA]</scope>
    <source>
        <strain evidence="10 11">DSM 50238</strain>
    </source>
</reference>
<gene>
    <name evidence="10" type="ORF">CXK95_06175</name>
</gene>
<evidence type="ECO:0000256" key="2">
    <source>
        <dbReference type="ARBA" id="ARBA00022692"/>
    </source>
</evidence>
<evidence type="ECO:0000256" key="8">
    <source>
        <dbReference type="SAM" id="Phobius"/>
    </source>
</evidence>
<feature type="domain" description="Methyl-accepting transducer" evidence="9">
    <location>
        <begin position="273"/>
        <end position="509"/>
    </location>
</feature>
<dbReference type="GO" id="GO:0016020">
    <property type="term" value="C:membrane"/>
    <property type="evidence" value="ECO:0007669"/>
    <property type="project" value="UniProtKB-SubCell"/>
</dbReference>
<dbReference type="InterPro" id="IPR024478">
    <property type="entry name" value="HlyB_4HB_MCP"/>
</dbReference>
<dbReference type="RefSeq" id="WP_102827981.1">
    <property type="nucleotide sequence ID" value="NZ_CP065721.1"/>
</dbReference>
<keyword evidence="5 7" id="KW-0807">Transducer</keyword>
<dbReference type="Proteomes" id="UP000235881">
    <property type="component" value="Unassembled WGS sequence"/>
</dbReference>
<dbReference type="PROSITE" id="PS50111">
    <property type="entry name" value="CHEMOTAXIS_TRANSDUC_2"/>
    <property type="match status" value="1"/>
</dbReference>
<feature type="transmembrane region" description="Helical" evidence="8">
    <location>
        <begin position="191"/>
        <end position="214"/>
    </location>
</feature>
<dbReference type="AlphaFoldDB" id="A0A8E2QGZ9"/>
<dbReference type="GO" id="GO:0007165">
    <property type="term" value="P:signal transduction"/>
    <property type="evidence" value="ECO:0007669"/>
    <property type="project" value="UniProtKB-KW"/>
</dbReference>
<dbReference type="PRINTS" id="PR00260">
    <property type="entry name" value="CHEMTRNSDUCR"/>
</dbReference>
<dbReference type="InterPro" id="IPR004089">
    <property type="entry name" value="MCPsignal_dom"/>
</dbReference>
<evidence type="ECO:0000256" key="1">
    <source>
        <dbReference type="ARBA" id="ARBA00004141"/>
    </source>
</evidence>
<proteinExistence type="inferred from homology"/>
<organism evidence="10 11">
    <name type="scientific">Stutzerimonas degradans</name>
    <dbReference type="NCBI Taxonomy" id="2968968"/>
    <lineage>
        <taxon>Bacteria</taxon>
        <taxon>Pseudomonadati</taxon>
        <taxon>Pseudomonadota</taxon>
        <taxon>Gammaproteobacteria</taxon>
        <taxon>Pseudomonadales</taxon>
        <taxon>Pseudomonadaceae</taxon>
        <taxon>Stutzerimonas</taxon>
    </lineage>
</organism>
<dbReference type="GO" id="GO:0004888">
    <property type="term" value="F:transmembrane signaling receptor activity"/>
    <property type="evidence" value="ECO:0007669"/>
    <property type="project" value="InterPro"/>
</dbReference>
<keyword evidence="2 8" id="KW-0812">Transmembrane</keyword>
<evidence type="ECO:0000256" key="5">
    <source>
        <dbReference type="ARBA" id="ARBA00023224"/>
    </source>
</evidence>